<proteinExistence type="predicted"/>
<feature type="transmembrane region" description="Helical" evidence="2">
    <location>
        <begin position="108"/>
        <end position="126"/>
    </location>
</feature>
<gene>
    <name evidence="5" type="ORF">BN8_02299</name>
</gene>
<name>I2GH47_9BACT</name>
<feature type="transmembrane region" description="Helical" evidence="2">
    <location>
        <begin position="55"/>
        <end position="73"/>
    </location>
</feature>
<dbReference type="OrthoDB" id="959994at2"/>
<keyword evidence="2" id="KW-1133">Transmembrane helix</keyword>
<dbReference type="STRING" id="1185876.BN8_02299"/>
<dbReference type="Proteomes" id="UP000009309">
    <property type="component" value="Unassembled WGS sequence"/>
</dbReference>
<reference evidence="5 6" key="1">
    <citation type="journal article" date="2012" name="J. Bacteriol.">
        <title>Genome Sequence of the Filamentous Bacterium Fibrisoma limi BUZ 3T.</title>
        <authorList>
            <person name="Filippini M."/>
            <person name="Qi W."/>
            <person name="Jaenicke S."/>
            <person name="Goesmann A."/>
            <person name="Smits T.H."/>
            <person name="Bagheri H.C."/>
        </authorList>
    </citation>
    <scope>NUCLEOTIDE SEQUENCE [LARGE SCALE GENOMIC DNA]</scope>
    <source>
        <strain evidence="6">BUZ 3T</strain>
    </source>
</reference>
<keyword evidence="3" id="KW-0732">Signal</keyword>
<feature type="coiled-coil region" evidence="1">
    <location>
        <begin position="135"/>
        <end position="162"/>
    </location>
</feature>
<organism evidence="5 6">
    <name type="scientific">Fibrisoma limi BUZ 3</name>
    <dbReference type="NCBI Taxonomy" id="1185876"/>
    <lineage>
        <taxon>Bacteria</taxon>
        <taxon>Pseudomonadati</taxon>
        <taxon>Bacteroidota</taxon>
        <taxon>Cytophagia</taxon>
        <taxon>Cytophagales</taxon>
        <taxon>Spirosomataceae</taxon>
        <taxon>Fibrisoma</taxon>
    </lineage>
</organism>
<evidence type="ECO:0000256" key="2">
    <source>
        <dbReference type="SAM" id="Phobius"/>
    </source>
</evidence>
<evidence type="ECO:0000259" key="4">
    <source>
        <dbReference type="Pfam" id="PF13441"/>
    </source>
</evidence>
<dbReference type="EMBL" id="CAIT01000006">
    <property type="protein sequence ID" value="CCH53222.1"/>
    <property type="molecule type" value="Genomic_DNA"/>
</dbReference>
<dbReference type="InterPro" id="IPR027367">
    <property type="entry name" value="Gly-zipper_YMGG"/>
</dbReference>
<sequence length="224" mass="23063">MKTVRYSFVWILLISILFGTSAQAQRAWNPTTKGTVIGAGVGAATGAIINKKNRAVGAVVGGVVGGAAGYGYAKSNAKKRWSPQAKGTAIGAGAGAAAGAVINKRNRAVGAVIGGVAGGAAGYAIGKHIDNKQKARIAAAERAAAEREAAQESRELASANNNRVYTATNPKPAYNAAVVAKSAATALPTNDLTSYLIDGIYLPNEYYGDQNFAYSTSEVRRKSW</sequence>
<dbReference type="eggNOG" id="ENOG5032V7R">
    <property type="taxonomic scope" value="Bacteria"/>
</dbReference>
<comment type="caution">
    <text evidence="5">The sequence shown here is derived from an EMBL/GenBank/DDBJ whole genome shotgun (WGS) entry which is preliminary data.</text>
</comment>
<keyword evidence="2" id="KW-0472">Membrane</keyword>
<accession>I2GH47</accession>
<feature type="domain" description="YMGG-like Gly-zipper" evidence="4">
    <location>
        <begin position="85"/>
        <end position="127"/>
    </location>
</feature>
<dbReference type="Pfam" id="PF13441">
    <property type="entry name" value="Gly-zipper_YMGG"/>
    <property type="match status" value="2"/>
</dbReference>
<dbReference type="AlphaFoldDB" id="I2GH47"/>
<keyword evidence="2" id="KW-0812">Transmembrane</keyword>
<evidence type="ECO:0000256" key="1">
    <source>
        <dbReference type="SAM" id="Coils"/>
    </source>
</evidence>
<dbReference type="RefSeq" id="WP_009281806.1">
    <property type="nucleotide sequence ID" value="NZ_CAIT01000006.1"/>
</dbReference>
<feature type="signal peptide" evidence="3">
    <location>
        <begin position="1"/>
        <end position="24"/>
    </location>
</feature>
<feature type="chain" id="PRO_5003659535" description="YMGG-like Gly-zipper domain-containing protein" evidence="3">
    <location>
        <begin position="25"/>
        <end position="224"/>
    </location>
</feature>
<feature type="domain" description="YMGG-like Gly-zipper" evidence="4">
    <location>
        <begin position="31"/>
        <end position="70"/>
    </location>
</feature>
<keyword evidence="1" id="KW-0175">Coiled coil</keyword>
<evidence type="ECO:0000313" key="5">
    <source>
        <dbReference type="EMBL" id="CCH53222.1"/>
    </source>
</evidence>
<protein>
    <recommendedName>
        <fullName evidence="4">YMGG-like Gly-zipper domain-containing protein</fullName>
    </recommendedName>
</protein>
<keyword evidence="6" id="KW-1185">Reference proteome</keyword>
<evidence type="ECO:0000256" key="3">
    <source>
        <dbReference type="SAM" id="SignalP"/>
    </source>
</evidence>
<evidence type="ECO:0000313" key="6">
    <source>
        <dbReference type="Proteomes" id="UP000009309"/>
    </source>
</evidence>